<feature type="compositionally biased region" description="Basic residues" evidence="5">
    <location>
        <begin position="178"/>
        <end position="195"/>
    </location>
</feature>
<feature type="repeat" description="PPR" evidence="3">
    <location>
        <begin position="891"/>
        <end position="925"/>
    </location>
</feature>
<comment type="caution">
    <text evidence="8">The sequence shown here is derived from an EMBL/GenBank/DDBJ whole genome shotgun (WGS) entry which is preliminary data.</text>
</comment>
<feature type="region of interest" description="Disordered" evidence="5">
    <location>
        <begin position="160"/>
        <end position="208"/>
    </location>
</feature>
<dbReference type="Proteomes" id="UP000092600">
    <property type="component" value="Unassembled WGS sequence"/>
</dbReference>
<feature type="repeat" description="PPR" evidence="3">
    <location>
        <begin position="317"/>
        <end position="351"/>
    </location>
</feature>
<dbReference type="InterPro" id="IPR046848">
    <property type="entry name" value="E_motif"/>
</dbReference>
<dbReference type="Pfam" id="PF13041">
    <property type="entry name" value="PPR_2"/>
    <property type="match status" value="2"/>
</dbReference>
<dbReference type="NCBIfam" id="TIGR00756">
    <property type="entry name" value="PPR"/>
    <property type="match status" value="11"/>
</dbReference>
<feature type="domain" description="GOLD" evidence="7">
    <location>
        <begin position="619"/>
        <end position="734"/>
    </location>
</feature>
<feature type="repeat" description="PPR" evidence="3">
    <location>
        <begin position="527"/>
        <end position="561"/>
    </location>
</feature>
<dbReference type="InterPro" id="IPR009038">
    <property type="entry name" value="GOLD_dom"/>
</dbReference>
<dbReference type="PROSITE" id="PS51375">
    <property type="entry name" value="PPR"/>
    <property type="match status" value="13"/>
</dbReference>
<feature type="coiled-coil region" evidence="4">
    <location>
        <begin position="718"/>
        <end position="752"/>
    </location>
</feature>
<dbReference type="FunFam" id="1.25.40.10:FF:000348">
    <property type="entry name" value="Pentatricopeptide repeat-containing protein chloroplastic"/>
    <property type="match status" value="1"/>
</dbReference>
<feature type="repeat" description="PPR" evidence="3">
    <location>
        <begin position="422"/>
        <end position="456"/>
    </location>
</feature>
<sequence length="1311" mass="144703">MSLLLLTAPSSLLFSSSSSCTIIIANSGARARARPRARPGHRLVLASASGGRSRAAPREMVLGKPTVAVEKGKYGYDVETLIDKLSSLPPRGSIARCLEAFRQRLSLADFALVFREFARRGDWQRSLRLFNGSRGAAPTSTSTPSSSACWAARACSTSASTSSATCRPTPCRAPHLPTRPRQRLRPERRPRRRALPPRPDAPRPRRPTALTYNTALRACARADLPWDRLLSLFAEMRHDGVRPDLVTLQHVLRAAAAARALPDQAELVLRAMLEAGVAPDRATHARLVDTFAAAGRLDRVPQLLAEMAAGGHLPRDDPDAYNVLVEAYARRGAAREAVAVLRQMQAAGCAPTAATYSLLLGLYGRSGRYDDVRELFLEMKVGGTAPDAATYNILIAVFGEGGYFREVVTLFRDMLEENVEPNMETYEGVVSACGRGGLHEDAKAILAHMTARGVVPSAKAYTGVVEAYGQAALYQEAFVAFNTMHEIGSPPTAETYDSLLRSFARGGLFKEAQAILARMDGAGIQRDEDSFNGLIEAYCQGGHFEDALKAYVEMRKSREKKSTRERNPNPRRKEACSSTMARGRRERSDTFPSLLISVLLCLSAIRVQSLRFELQSGHTKCISEDIKLNAMTVGKYSVVNPSDSLPLPDSHRVTLRVTSPYGNSMHFAENVESGNFAFTAYEAGDFLACFWTPDHQPPVTVTVEFEWKSGVAAKDWTKVAKKGQIDLMELELKKLEDTVKTIHEEMFFLREREEEMQEMNRKTNSRMAWLSFLSLAMITIMASKDIFREKEAALIRNTIDYLQMLWTDPPCGGLAATLLSLSERCRSIRDLKLLHSVLIRHLHLLPSPSAHRILAKLLRFSAVSPTGNLRYASLLLSLHLPFLSSTHPSNLTFFFNTLIRGYSNSNSPSRSLFLFASMRRRGVLPDPFSFTFLLKSRARDPDPPYASDMHALALRFGCLGSHPAHVHAHNALIHLYASFSDPISARQAFDDMPAPDVVSWSGLLTAHLKAGDADAARRVFDDMPARDVVSWTAMISGYARARRPRDALELFRAMPFPPDEVAMLGAVSACAALGDLEAGERVHRYVDARGFGWMVSLRNALVDMYAKCGALASARRVFDATPVKSLVSWNTMISAYASHGDADSAITLFHEMVKSNRVNPDGVTLLSVLSACAHEGRVDDGRKLFDEMRKEKYGGMEISIEHYGCMVDLLGRAGLLEEAYYLIKEMPIPSNEIVWGALLSACRIHGDVEMARRAIEKLMELKPEEGGYYILLSSIYADAGRTAEAEEIRQAMKERGALKTPGCSSCVQQKR</sequence>
<dbReference type="Pfam" id="PF01105">
    <property type="entry name" value="EMP24_GP25L"/>
    <property type="match status" value="1"/>
</dbReference>
<evidence type="ECO:0000256" key="1">
    <source>
        <dbReference type="ARBA" id="ARBA00022737"/>
    </source>
</evidence>
<organism evidence="8 9">
    <name type="scientific">Ananas comosus</name>
    <name type="common">Pineapple</name>
    <name type="synonym">Ananas ananas</name>
    <dbReference type="NCBI Taxonomy" id="4615"/>
    <lineage>
        <taxon>Eukaryota</taxon>
        <taxon>Viridiplantae</taxon>
        <taxon>Streptophyta</taxon>
        <taxon>Embryophyta</taxon>
        <taxon>Tracheophyta</taxon>
        <taxon>Spermatophyta</taxon>
        <taxon>Magnoliopsida</taxon>
        <taxon>Liliopsida</taxon>
        <taxon>Poales</taxon>
        <taxon>Bromeliaceae</taxon>
        <taxon>Bromelioideae</taxon>
        <taxon>Ananas</taxon>
    </lineage>
</organism>
<feature type="signal peptide" evidence="6">
    <location>
        <begin position="1"/>
        <end position="19"/>
    </location>
</feature>
<feature type="repeat" description="PPR" evidence="3">
    <location>
        <begin position="352"/>
        <end position="386"/>
    </location>
</feature>
<evidence type="ECO:0000256" key="5">
    <source>
        <dbReference type="SAM" id="MobiDB-lite"/>
    </source>
</evidence>
<proteinExistence type="predicted"/>
<dbReference type="SMART" id="SM01190">
    <property type="entry name" value="EMP24_GP25L"/>
    <property type="match status" value="1"/>
</dbReference>
<evidence type="ECO:0000256" key="2">
    <source>
        <dbReference type="ARBA" id="ARBA00022946"/>
    </source>
</evidence>
<dbReference type="Pfam" id="PF20431">
    <property type="entry name" value="E_motif"/>
    <property type="match status" value="1"/>
</dbReference>
<feature type="repeat" description="PPR" evidence="3">
    <location>
        <begin position="387"/>
        <end position="421"/>
    </location>
</feature>
<name>A0A199VUK2_ANACO</name>
<evidence type="ECO:0000259" key="7">
    <source>
        <dbReference type="PROSITE" id="PS50866"/>
    </source>
</evidence>
<feature type="repeat" description="PPR" evidence="3">
    <location>
        <begin position="492"/>
        <end position="526"/>
    </location>
</feature>
<gene>
    <name evidence="8" type="ORF">ACMD2_19918</name>
</gene>
<dbReference type="EMBL" id="LSRQ01000801">
    <property type="protein sequence ID" value="OAY80714.1"/>
    <property type="molecule type" value="Genomic_DNA"/>
</dbReference>
<dbReference type="Pfam" id="PF23276">
    <property type="entry name" value="TPR_24"/>
    <property type="match status" value="1"/>
</dbReference>
<dbReference type="InterPro" id="IPR057027">
    <property type="entry name" value="TPR_mt"/>
</dbReference>
<keyword evidence="2" id="KW-0809">Transit peptide</keyword>
<dbReference type="InterPro" id="IPR002885">
    <property type="entry name" value="PPR_rpt"/>
</dbReference>
<feature type="chain" id="PRO_5008286130" evidence="6">
    <location>
        <begin position="20"/>
        <end position="1311"/>
    </location>
</feature>
<feature type="repeat" description="PPR" evidence="3">
    <location>
        <begin position="208"/>
        <end position="243"/>
    </location>
</feature>
<dbReference type="PANTHER" id="PTHR47926">
    <property type="entry name" value="PENTATRICOPEPTIDE REPEAT-CONTAINING PROTEIN"/>
    <property type="match status" value="1"/>
</dbReference>
<evidence type="ECO:0000256" key="4">
    <source>
        <dbReference type="SAM" id="Coils"/>
    </source>
</evidence>
<protein>
    <submittedName>
        <fullName evidence="8">Pentatricopeptide repeat-containing protein, chloroplastic</fullName>
    </submittedName>
</protein>
<dbReference type="InterPro" id="IPR046960">
    <property type="entry name" value="PPR_At4g14850-like_plant"/>
</dbReference>
<dbReference type="Gene3D" id="1.25.40.10">
    <property type="entry name" value="Tetratricopeptide repeat domain"/>
    <property type="match status" value="6"/>
</dbReference>
<dbReference type="PROSITE" id="PS50866">
    <property type="entry name" value="GOLD"/>
    <property type="match status" value="1"/>
</dbReference>
<dbReference type="Pfam" id="PF13812">
    <property type="entry name" value="PPR_3"/>
    <property type="match status" value="1"/>
</dbReference>
<evidence type="ECO:0000256" key="6">
    <source>
        <dbReference type="SAM" id="SignalP"/>
    </source>
</evidence>
<keyword evidence="1" id="KW-0677">Repeat</keyword>
<dbReference type="InterPro" id="IPR011990">
    <property type="entry name" value="TPR-like_helical_dom_sf"/>
</dbReference>
<feature type="repeat" description="PPR" evidence="3">
    <location>
        <begin position="996"/>
        <end position="1030"/>
    </location>
</feature>
<dbReference type="Pfam" id="PF01535">
    <property type="entry name" value="PPR"/>
    <property type="match status" value="5"/>
</dbReference>
<reference evidence="8 9" key="1">
    <citation type="journal article" date="2016" name="DNA Res.">
        <title>The draft genome of MD-2 pineapple using hybrid error correction of long reads.</title>
        <authorList>
            <person name="Redwan R.M."/>
            <person name="Saidin A."/>
            <person name="Kumar S.V."/>
        </authorList>
    </citation>
    <scope>NUCLEOTIDE SEQUENCE [LARGE SCALE GENOMIC DNA]</scope>
    <source>
        <strain evidence="9">cv. MD2</strain>
        <tissue evidence="8">Leaf</tissue>
    </source>
</reference>
<dbReference type="SUPFAM" id="SSF48452">
    <property type="entry name" value="TPR-like"/>
    <property type="match status" value="1"/>
</dbReference>
<feature type="compositionally biased region" description="Basic and acidic residues" evidence="5">
    <location>
        <begin position="555"/>
        <end position="575"/>
    </location>
</feature>
<keyword evidence="4" id="KW-0175">Coiled coil</keyword>
<keyword evidence="6" id="KW-0732">Signal</keyword>
<evidence type="ECO:0000313" key="9">
    <source>
        <dbReference type="Proteomes" id="UP000092600"/>
    </source>
</evidence>
<dbReference type="PANTHER" id="PTHR47926:SF526">
    <property type="entry name" value="PENTACOTRIPEPTIDE-REPEAT REGION OF PRORP DOMAIN-CONTAINING PROTEIN"/>
    <property type="match status" value="1"/>
</dbReference>
<dbReference type="GO" id="GO:0009451">
    <property type="term" value="P:RNA modification"/>
    <property type="evidence" value="ECO:0007669"/>
    <property type="project" value="InterPro"/>
</dbReference>
<accession>A0A199VUK2</accession>
<feature type="repeat" description="PPR" evidence="3">
    <location>
        <begin position="1125"/>
        <end position="1159"/>
    </location>
</feature>
<feature type="repeat" description="PPR" evidence="3">
    <location>
        <begin position="280"/>
        <end position="314"/>
    </location>
</feature>
<feature type="repeat" description="PPR" evidence="3">
    <location>
        <begin position="457"/>
        <end position="491"/>
    </location>
</feature>
<feature type="region of interest" description="Disordered" evidence="5">
    <location>
        <begin position="555"/>
        <end position="585"/>
    </location>
</feature>
<evidence type="ECO:0000313" key="8">
    <source>
        <dbReference type="EMBL" id="OAY80714.1"/>
    </source>
</evidence>
<dbReference type="GO" id="GO:0003723">
    <property type="term" value="F:RNA binding"/>
    <property type="evidence" value="ECO:0007669"/>
    <property type="project" value="InterPro"/>
</dbReference>
<feature type="repeat" description="PPR" evidence="3">
    <location>
        <begin position="1161"/>
        <end position="1195"/>
    </location>
</feature>
<feature type="compositionally biased region" description="Low complexity" evidence="5">
    <location>
        <begin position="160"/>
        <end position="170"/>
    </location>
</feature>
<evidence type="ECO:0000256" key="3">
    <source>
        <dbReference type="PROSITE-ProRule" id="PRU00708"/>
    </source>
</evidence>
<dbReference type="FunFam" id="1.25.40.10:FF:000345">
    <property type="entry name" value="Pentatricopeptide repeat-containing protein"/>
    <property type="match status" value="1"/>
</dbReference>